<dbReference type="GO" id="GO:0003676">
    <property type="term" value="F:nucleic acid binding"/>
    <property type="evidence" value="ECO:0007669"/>
    <property type="project" value="InterPro"/>
</dbReference>
<keyword evidence="3" id="KW-1185">Reference proteome</keyword>
<protein>
    <submittedName>
        <fullName evidence="2">Uncharacterized membrane protein YsdA, DUF1294 family</fullName>
    </submittedName>
</protein>
<feature type="transmembrane region" description="Helical" evidence="1">
    <location>
        <begin position="34"/>
        <end position="55"/>
    </location>
</feature>
<gene>
    <name evidence="2" type="ORF">SAMN05421659_107199</name>
</gene>
<keyword evidence="1" id="KW-0472">Membrane</keyword>
<feature type="transmembrane region" description="Helical" evidence="1">
    <location>
        <begin position="6"/>
        <end position="22"/>
    </location>
</feature>
<organism evidence="2 3">
    <name type="scientific">[Clostridium] fimetarium</name>
    <dbReference type="NCBI Taxonomy" id="99656"/>
    <lineage>
        <taxon>Bacteria</taxon>
        <taxon>Bacillati</taxon>
        <taxon>Bacillota</taxon>
        <taxon>Clostridia</taxon>
        <taxon>Lachnospirales</taxon>
        <taxon>Lachnospiraceae</taxon>
    </lineage>
</organism>
<accession>A0A1I0QD83</accession>
<feature type="transmembrane region" description="Helical" evidence="1">
    <location>
        <begin position="67"/>
        <end position="85"/>
    </location>
</feature>
<evidence type="ECO:0000313" key="3">
    <source>
        <dbReference type="Proteomes" id="UP000199701"/>
    </source>
</evidence>
<dbReference type="RefSeq" id="WP_092453848.1">
    <property type="nucleotide sequence ID" value="NZ_FOJI01000007.1"/>
</dbReference>
<dbReference type="EMBL" id="FOJI01000007">
    <property type="protein sequence ID" value="SEW24854.1"/>
    <property type="molecule type" value="Genomic_DNA"/>
</dbReference>
<name>A0A1I0QD83_9FIRM</name>
<evidence type="ECO:0000256" key="1">
    <source>
        <dbReference type="SAM" id="Phobius"/>
    </source>
</evidence>
<dbReference type="Proteomes" id="UP000199701">
    <property type="component" value="Unassembled WGS sequence"/>
</dbReference>
<sequence length="89" mass="10040">MVYVVVGYLVIINVIAFVVYGIDKRKAKKHLWRIPEATLIGLALMGGSVGAFLGMRCFRHKTKHIKFYVGVPAIFMIEIAIAIFLKVKF</sequence>
<keyword evidence="1" id="KW-1133">Transmembrane helix</keyword>
<dbReference type="Pfam" id="PF06961">
    <property type="entry name" value="DUF1294"/>
    <property type="match status" value="1"/>
</dbReference>
<dbReference type="OrthoDB" id="1698854at2"/>
<reference evidence="2 3" key="1">
    <citation type="submission" date="2016-10" db="EMBL/GenBank/DDBJ databases">
        <authorList>
            <person name="de Groot N.N."/>
        </authorList>
    </citation>
    <scope>NUCLEOTIDE SEQUENCE [LARGE SCALE GENOMIC DNA]</scope>
    <source>
        <strain evidence="2 3">DSM 9179</strain>
    </source>
</reference>
<dbReference type="InterPro" id="IPR012156">
    <property type="entry name" value="Cold_shock_CspA"/>
</dbReference>
<proteinExistence type="predicted"/>
<dbReference type="AlphaFoldDB" id="A0A1I0QD83"/>
<dbReference type="InterPro" id="IPR010718">
    <property type="entry name" value="DUF1294"/>
</dbReference>
<dbReference type="PIRSF" id="PIRSF002599">
    <property type="entry name" value="Cold_shock_A"/>
    <property type="match status" value="1"/>
</dbReference>
<evidence type="ECO:0000313" key="2">
    <source>
        <dbReference type="EMBL" id="SEW24854.1"/>
    </source>
</evidence>
<keyword evidence="1" id="KW-0812">Transmembrane</keyword>